<reference evidence="5" key="1">
    <citation type="journal article" date="2023" name="bioRxiv">
        <title>Improved chromosome-level genome assembly for marigold (Tagetes erecta).</title>
        <authorList>
            <person name="Jiang F."/>
            <person name="Yuan L."/>
            <person name="Wang S."/>
            <person name="Wang H."/>
            <person name="Xu D."/>
            <person name="Wang A."/>
            <person name="Fan W."/>
        </authorList>
    </citation>
    <scope>NUCLEOTIDE SEQUENCE</scope>
    <source>
        <strain evidence="5">WSJ</strain>
        <tissue evidence="5">Leaf</tissue>
    </source>
</reference>
<evidence type="ECO:0000313" key="5">
    <source>
        <dbReference type="EMBL" id="KAK1420975.1"/>
    </source>
</evidence>
<keyword evidence="3" id="KW-0732">Signal</keyword>
<dbReference type="InterPro" id="IPR008972">
    <property type="entry name" value="Cupredoxin"/>
</dbReference>
<sequence>MANIKMINLVMVMTMVVASMEFHGTMARELFVGDSFGWNVPNNQFFFDIWVINQGVKYVNDVLVFNFTTGVHNVAEVSLQAHDACDGSNPIQMYTSGPARVSLNTAGIHCFISTIGSDCKSFMNMIVRVEHRANNSSSMLSH</sequence>
<proteinExistence type="predicted"/>
<feature type="signal peptide" evidence="3">
    <location>
        <begin position="1"/>
        <end position="27"/>
    </location>
</feature>
<dbReference type="Pfam" id="PF02298">
    <property type="entry name" value="Cu_bind_like"/>
    <property type="match status" value="1"/>
</dbReference>
<evidence type="ECO:0000256" key="3">
    <source>
        <dbReference type="SAM" id="SignalP"/>
    </source>
</evidence>
<dbReference type="FunFam" id="2.60.40.420:FF:000034">
    <property type="entry name" value="Cupredoxin superfamily protein"/>
    <property type="match status" value="1"/>
</dbReference>
<name>A0AAD8NLZ5_TARER</name>
<dbReference type="PROSITE" id="PS51485">
    <property type="entry name" value="PHYTOCYANIN"/>
    <property type="match status" value="1"/>
</dbReference>
<evidence type="ECO:0000256" key="1">
    <source>
        <dbReference type="ARBA" id="ARBA00023157"/>
    </source>
</evidence>
<dbReference type="GO" id="GO:0005886">
    <property type="term" value="C:plasma membrane"/>
    <property type="evidence" value="ECO:0007669"/>
    <property type="project" value="TreeGrafter"/>
</dbReference>
<dbReference type="PANTHER" id="PTHR33021:SF488">
    <property type="entry name" value="PHYTOCYANIN DOMAIN-CONTAINING PROTEIN"/>
    <property type="match status" value="1"/>
</dbReference>
<evidence type="ECO:0000256" key="2">
    <source>
        <dbReference type="ARBA" id="ARBA00023180"/>
    </source>
</evidence>
<dbReference type="EMBL" id="JAUHHV010000006">
    <property type="protein sequence ID" value="KAK1420975.1"/>
    <property type="molecule type" value="Genomic_DNA"/>
</dbReference>
<accession>A0AAD8NLZ5</accession>
<dbReference type="GO" id="GO:0009055">
    <property type="term" value="F:electron transfer activity"/>
    <property type="evidence" value="ECO:0007669"/>
    <property type="project" value="InterPro"/>
</dbReference>
<evidence type="ECO:0000259" key="4">
    <source>
        <dbReference type="PROSITE" id="PS51485"/>
    </source>
</evidence>
<feature type="chain" id="PRO_5042278929" description="Phytocyanin domain-containing protein" evidence="3">
    <location>
        <begin position="28"/>
        <end position="142"/>
    </location>
</feature>
<keyword evidence="1" id="KW-1015">Disulfide bond</keyword>
<dbReference type="SUPFAM" id="SSF49503">
    <property type="entry name" value="Cupredoxins"/>
    <property type="match status" value="1"/>
</dbReference>
<keyword evidence="2" id="KW-0325">Glycoprotein</keyword>
<protein>
    <recommendedName>
        <fullName evidence="4">Phytocyanin domain-containing protein</fullName>
    </recommendedName>
</protein>
<feature type="domain" description="Phytocyanin" evidence="4">
    <location>
        <begin position="28"/>
        <end position="131"/>
    </location>
</feature>
<dbReference type="InterPro" id="IPR039391">
    <property type="entry name" value="Phytocyanin-like"/>
</dbReference>
<dbReference type="Proteomes" id="UP001229421">
    <property type="component" value="Unassembled WGS sequence"/>
</dbReference>
<dbReference type="Gene3D" id="2.60.40.420">
    <property type="entry name" value="Cupredoxins - blue copper proteins"/>
    <property type="match status" value="1"/>
</dbReference>
<dbReference type="PANTHER" id="PTHR33021">
    <property type="entry name" value="BLUE COPPER PROTEIN"/>
    <property type="match status" value="1"/>
</dbReference>
<dbReference type="InterPro" id="IPR003245">
    <property type="entry name" value="Phytocyanin_dom"/>
</dbReference>
<dbReference type="AlphaFoldDB" id="A0AAD8NLZ5"/>
<organism evidence="5 6">
    <name type="scientific">Tagetes erecta</name>
    <name type="common">African marigold</name>
    <dbReference type="NCBI Taxonomy" id="13708"/>
    <lineage>
        <taxon>Eukaryota</taxon>
        <taxon>Viridiplantae</taxon>
        <taxon>Streptophyta</taxon>
        <taxon>Embryophyta</taxon>
        <taxon>Tracheophyta</taxon>
        <taxon>Spermatophyta</taxon>
        <taxon>Magnoliopsida</taxon>
        <taxon>eudicotyledons</taxon>
        <taxon>Gunneridae</taxon>
        <taxon>Pentapetalae</taxon>
        <taxon>asterids</taxon>
        <taxon>campanulids</taxon>
        <taxon>Asterales</taxon>
        <taxon>Asteraceae</taxon>
        <taxon>Asteroideae</taxon>
        <taxon>Heliantheae alliance</taxon>
        <taxon>Tageteae</taxon>
        <taxon>Tagetes</taxon>
    </lineage>
</organism>
<comment type="caution">
    <text evidence="5">The sequence shown here is derived from an EMBL/GenBank/DDBJ whole genome shotgun (WGS) entry which is preliminary data.</text>
</comment>
<evidence type="ECO:0000313" key="6">
    <source>
        <dbReference type="Proteomes" id="UP001229421"/>
    </source>
</evidence>
<keyword evidence="6" id="KW-1185">Reference proteome</keyword>
<gene>
    <name evidence="5" type="ORF">QVD17_22985</name>
</gene>